<evidence type="ECO:0000256" key="1">
    <source>
        <dbReference type="ARBA" id="ARBA00004203"/>
    </source>
</evidence>
<reference evidence="7" key="1">
    <citation type="journal article" date="2019" name="Int. J. Syst. Evol. Microbiol.">
        <title>The Global Catalogue of Microorganisms (GCM) 10K type strain sequencing project: providing services to taxonomists for standard genome sequencing and annotation.</title>
        <authorList>
            <consortium name="The Broad Institute Genomics Platform"/>
            <consortium name="The Broad Institute Genome Sequencing Center for Infectious Disease"/>
            <person name="Wu L."/>
            <person name="Ma J."/>
        </authorList>
    </citation>
    <scope>NUCLEOTIDE SEQUENCE [LARGE SCALE GENOMIC DNA]</scope>
    <source>
        <strain evidence="7">JCM 31405</strain>
    </source>
</reference>
<keyword evidence="5" id="KW-0472">Membrane</keyword>
<comment type="caution">
    <text evidence="6">The sequence shown here is derived from an EMBL/GenBank/DDBJ whole genome shotgun (WGS) entry which is preliminary data.</text>
</comment>
<dbReference type="Pfam" id="PF07963">
    <property type="entry name" value="N_methyl"/>
    <property type="match status" value="1"/>
</dbReference>
<evidence type="ECO:0000256" key="5">
    <source>
        <dbReference type="SAM" id="Phobius"/>
    </source>
</evidence>
<dbReference type="InterPro" id="IPR045584">
    <property type="entry name" value="Pilin-like"/>
</dbReference>
<evidence type="ECO:0000313" key="7">
    <source>
        <dbReference type="Proteomes" id="UP000644548"/>
    </source>
</evidence>
<dbReference type="Proteomes" id="UP000644548">
    <property type="component" value="Unassembled WGS sequence"/>
</dbReference>
<evidence type="ECO:0000256" key="2">
    <source>
        <dbReference type="ARBA" id="ARBA00004418"/>
    </source>
</evidence>
<dbReference type="EMBL" id="BMQN01000028">
    <property type="protein sequence ID" value="GGS10255.1"/>
    <property type="molecule type" value="Genomic_DNA"/>
</dbReference>
<evidence type="ECO:0008006" key="8">
    <source>
        <dbReference type="Google" id="ProtNLM"/>
    </source>
</evidence>
<keyword evidence="5" id="KW-0812">Transmembrane</keyword>
<evidence type="ECO:0000313" key="6">
    <source>
        <dbReference type="EMBL" id="GGS10255.1"/>
    </source>
</evidence>
<sequence length="298" mass="32643">MNGARSGFTLTELLIVMAVSGIVMTALLNLVFSSQRMYQADMARVAVNQNASVALTAMTNDLRQAGERMTRDVPALLVSGSKGSETITMRRSILDAVLPVCKDVKAGTATDVVFVSKKGGGKADKYPDGCKDTSTELGLDEWKAYRIKQGGKVDAYIYDPVTKVGEMFVYDAEDNSGQHIHRGGGKWLNDYEADHSPRLYIMEEVSYQQDGTYLTRKVGTGDAVRYLPGVTEFDIQPFVLQSGTPTVVTGSFPTSPLTWKDLYRLDIVLTAQQKVGTSTGTRTFTSSFVPRNVFSEDR</sequence>
<dbReference type="RefSeq" id="WP_189074929.1">
    <property type="nucleotide sequence ID" value="NZ_BMQN01000028.1"/>
</dbReference>
<keyword evidence="3" id="KW-0574">Periplasm</keyword>
<evidence type="ECO:0000256" key="3">
    <source>
        <dbReference type="ARBA" id="ARBA00022764"/>
    </source>
</evidence>
<keyword evidence="5" id="KW-1133">Transmembrane helix</keyword>
<comment type="subcellular location">
    <subcellularLocation>
        <location evidence="1">Cell outer membrane</location>
        <topology evidence="1">Single-pass membrane protein</topology>
    </subcellularLocation>
    <subcellularLocation>
        <location evidence="2">Periplasm</location>
    </subcellularLocation>
</comment>
<name>A0ABQ2S944_9DEIO</name>
<dbReference type="NCBIfam" id="TIGR02532">
    <property type="entry name" value="IV_pilin_GFxxxE"/>
    <property type="match status" value="1"/>
</dbReference>
<keyword evidence="4" id="KW-0998">Cell outer membrane</keyword>
<feature type="transmembrane region" description="Helical" evidence="5">
    <location>
        <begin position="13"/>
        <end position="32"/>
    </location>
</feature>
<proteinExistence type="predicted"/>
<protein>
    <recommendedName>
        <fullName evidence="8">Prepilin-type N-terminal cleavage/methylation domain-containing protein</fullName>
    </recommendedName>
</protein>
<evidence type="ECO:0000256" key="4">
    <source>
        <dbReference type="ARBA" id="ARBA00023237"/>
    </source>
</evidence>
<organism evidence="6 7">
    <name type="scientific">Deinococcus sedimenti</name>
    <dbReference type="NCBI Taxonomy" id="1867090"/>
    <lineage>
        <taxon>Bacteria</taxon>
        <taxon>Thermotogati</taxon>
        <taxon>Deinococcota</taxon>
        <taxon>Deinococci</taxon>
        <taxon>Deinococcales</taxon>
        <taxon>Deinococcaceae</taxon>
        <taxon>Deinococcus</taxon>
    </lineage>
</organism>
<keyword evidence="7" id="KW-1185">Reference proteome</keyword>
<accession>A0ABQ2S944</accession>
<dbReference type="SUPFAM" id="SSF54523">
    <property type="entry name" value="Pili subunits"/>
    <property type="match status" value="1"/>
</dbReference>
<gene>
    <name evidence="6" type="ORF">GCM10008960_40490</name>
</gene>
<dbReference type="InterPro" id="IPR012902">
    <property type="entry name" value="N_methyl_site"/>
</dbReference>